<protein>
    <submittedName>
        <fullName evidence="2">Uncharacterized protein</fullName>
    </submittedName>
</protein>
<proteinExistence type="predicted"/>
<feature type="region of interest" description="Disordered" evidence="1">
    <location>
        <begin position="87"/>
        <end position="106"/>
    </location>
</feature>
<organism evidence="2 3">
    <name type="scientific">Puccinia coronata f. sp. avenae</name>
    <dbReference type="NCBI Taxonomy" id="200324"/>
    <lineage>
        <taxon>Eukaryota</taxon>
        <taxon>Fungi</taxon>
        <taxon>Dikarya</taxon>
        <taxon>Basidiomycota</taxon>
        <taxon>Pucciniomycotina</taxon>
        <taxon>Pucciniomycetes</taxon>
        <taxon>Pucciniales</taxon>
        <taxon>Pucciniaceae</taxon>
        <taxon>Puccinia</taxon>
    </lineage>
</organism>
<reference evidence="2 3" key="1">
    <citation type="submission" date="2017-11" db="EMBL/GenBank/DDBJ databases">
        <title>De novo assembly and phasing of dikaryotic genomes from two isolates of Puccinia coronata f. sp. avenae, the causal agent of oat crown rust.</title>
        <authorList>
            <person name="Miller M.E."/>
            <person name="Zhang Y."/>
            <person name="Omidvar V."/>
            <person name="Sperschneider J."/>
            <person name="Schwessinger B."/>
            <person name="Raley C."/>
            <person name="Palmer J.M."/>
            <person name="Garnica D."/>
            <person name="Upadhyaya N."/>
            <person name="Rathjen J."/>
            <person name="Taylor J.M."/>
            <person name="Park R.F."/>
            <person name="Dodds P.N."/>
            <person name="Hirsch C.D."/>
            <person name="Kianian S.F."/>
            <person name="Figueroa M."/>
        </authorList>
    </citation>
    <scope>NUCLEOTIDE SEQUENCE [LARGE SCALE GENOMIC DNA]</scope>
    <source>
        <strain evidence="2">12NC29</strain>
    </source>
</reference>
<dbReference type="EMBL" id="PGCJ01000104">
    <property type="protein sequence ID" value="PLW48300.1"/>
    <property type="molecule type" value="Genomic_DNA"/>
</dbReference>
<evidence type="ECO:0000256" key="1">
    <source>
        <dbReference type="SAM" id="MobiDB-lite"/>
    </source>
</evidence>
<comment type="caution">
    <text evidence="2">The sequence shown here is derived from an EMBL/GenBank/DDBJ whole genome shotgun (WGS) entry which is preliminary data.</text>
</comment>
<accession>A0A2N5VE90</accession>
<evidence type="ECO:0000313" key="3">
    <source>
        <dbReference type="Proteomes" id="UP000235388"/>
    </source>
</evidence>
<dbReference type="Proteomes" id="UP000235388">
    <property type="component" value="Unassembled WGS sequence"/>
</dbReference>
<sequence length="155" mass="17054">MSWHAVRDHSRRPRVVEDPPLTLKLDPVGACRIMGGTAWRLPSVQALQDGFFFTHGYREVTSFPHCGRRLGGSFAAFRRETARPMMAGSLPVPARPENRSSSIAGSNGVPWTTTAAYLRRRTAPTVYAPSETPVLGSLMSRPLPIPVRQVFAQLA</sequence>
<keyword evidence="3" id="KW-1185">Reference proteome</keyword>
<dbReference type="AlphaFoldDB" id="A0A2N5VE90"/>
<evidence type="ECO:0000313" key="2">
    <source>
        <dbReference type="EMBL" id="PLW48300.1"/>
    </source>
</evidence>
<gene>
    <name evidence="2" type="ORF">PCANC_12871</name>
</gene>
<name>A0A2N5VE90_9BASI</name>